<dbReference type="InParanoid" id="B9TKX9"/>
<evidence type="ECO:0000313" key="1">
    <source>
        <dbReference type="EMBL" id="EEF23486.1"/>
    </source>
</evidence>
<evidence type="ECO:0000313" key="2">
    <source>
        <dbReference type="Proteomes" id="UP000008311"/>
    </source>
</evidence>
<name>B9TKX9_RICCO</name>
<protein>
    <submittedName>
        <fullName evidence="1">Uncharacterized protein</fullName>
    </submittedName>
</protein>
<gene>
    <name evidence="1" type="ORF">RCOM_2034990</name>
</gene>
<reference evidence="2" key="1">
    <citation type="journal article" date="2010" name="Nat. Biotechnol.">
        <title>Draft genome sequence of the oilseed species Ricinus communis.</title>
        <authorList>
            <person name="Chan A.P."/>
            <person name="Crabtree J."/>
            <person name="Zhao Q."/>
            <person name="Lorenzi H."/>
            <person name="Orvis J."/>
            <person name="Puiu D."/>
            <person name="Melake-Berhan A."/>
            <person name="Jones K.M."/>
            <person name="Redman J."/>
            <person name="Chen G."/>
            <person name="Cahoon E.B."/>
            <person name="Gedil M."/>
            <person name="Stanke M."/>
            <person name="Haas B.J."/>
            <person name="Wortman J.R."/>
            <person name="Fraser-Liggett C.M."/>
            <person name="Ravel J."/>
            <person name="Rabinowicz P.D."/>
        </authorList>
    </citation>
    <scope>NUCLEOTIDE SEQUENCE [LARGE SCALE GENOMIC DNA]</scope>
    <source>
        <strain evidence="2">cv. Hale</strain>
    </source>
</reference>
<dbReference type="Proteomes" id="UP000008311">
    <property type="component" value="Unassembled WGS sequence"/>
</dbReference>
<keyword evidence="2" id="KW-1185">Reference proteome</keyword>
<dbReference type="EMBL" id="EQ985864">
    <property type="protein sequence ID" value="EEF23486.1"/>
    <property type="molecule type" value="Genomic_DNA"/>
</dbReference>
<organism evidence="1 2">
    <name type="scientific">Ricinus communis</name>
    <name type="common">Castor bean</name>
    <dbReference type="NCBI Taxonomy" id="3988"/>
    <lineage>
        <taxon>Eukaryota</taxon>
        <taxon>Viridiplantae</taxon>
        <taxon>Streptophyta</taxon>
        <taxon>Embryophyta</taxon>
        <taxon>Tracheophyta</taxon>
        <taxon>Spermatophyta</taxon>
        <taxon>Magnoliopsida</taxon>
        <taxon>eudicotyledons</taxon>
        <taxon>Gunneridae</taxon>
        <taxon>Pentapetalae</taxon>
        <taxon>rosids</taxon>
        <taxon>fabids</taxon>
        <taxon>Malpighiales</taxon>
        <taxon>Euphorbiaceae</taxon>
        <taxon>Acalyphoideae</taxon>
        <taxon>Acalypheae</taxon>
        <taxon>Ricinus</taxon>
    </lineage>
</organism>
<dbReference type="AlphaFoldDB" id="B9TKX9"/>
<proteinExistence type="predicted"/>
<sequence>MARCVVPSCLGDGPRMSFFGPNAWTWPPATIMTLSAAARALGRWAMTIAMPPLSLTPASAAVSAASPSASRLEFGSSRSTRKGSP</sequence>
<accession>B9TKX9</accession>